<evidence type="ECO:0000313" key="3">
    <source>
        <dbReference type="Proteomes" id="UP000077752"/>
    </source>
</evidence>
<reference evidence="2 3" key="1">
    <citation type="submission" date="2016-03" db="EMBL/GenBank/DDBJ databases">
        <title>Draft Genome Assembly of Pseudomonas putida strain CBF10-2.</title>
        <authorList>
            <person name="Iyer R.S."/>
            <person name="Damania A."/>
        </authorList>
    </citation>
    <scope>NUCLEOTIDE SEQUENCE [LARGE SCALE GENOMIC DNA]</scope>
    <source>
        <strain evidence="2 3">CBF10-2</strain>
    </source>
</reference>
<proteinExistence type="predicted"/>
<name>A0A177SU51_PSEPU</name>
<dbReference type="Pfam" id="PF09619">
    <property type="entry name" value="YscW"/>
    <property type="match status" value="1"/>
</dbReference>
<comment type="caution">
    <text evidence="2">The sequence shown here is derived from an EMBL/GenBank/DDBJ whole genome shotgun (WGS) entry which is preliminary data.</text>
</comment>
<dbReference type="PROSITE" id="PS51257">
    <property type="entry name" value="PROKAR_LIPOPROTEIN"/>
    <property type="match status" value="1"/>
</dbReference>
<organism evidence="2 3">
    <name type="scientific">Pseudomonas putida</name>
    <name type="common">Arthrobacter siderocapsulatus</name>
    <dbReference type="NCBI Taxonomy" id="303"/>
    <lineage>
        <taxon>Bacteria</taxon>
        <taxon>Pseudomonadati</taxon>
        <taxon>Pseudomonadota</taxon>
        <taxon>Gammaproteobacteria</taxon>
        <taxon>Pseudomonadales</taxon>
        <taxon>Pseudomonadaceae</taxon>
        <taxon>Pseudomonas</taxon>
    </lineage>
</organism>
<evidence type="ECO:0000313" key="2">
    <source>
        <dbReference type="EMBL" id="OAI93841.1"/>
    </source>
</evidence>
<feature type="signal peptide" evidence="1">
    <location>
        <begin position="1"/>
        <end position="17"/>
    </location>
</feature>
<evidence type="ECO:0000256" key="1">
    <source>
        <dbReference type="SAM" id="SignalP"/>
    </source>
</evidence>
<accession>A0A177SU51</accession>
<sequence length="149" mass="16053">MSFRALAVLGFATLLTACSSETPKPVPPQAPAKPVARHVHVPTPLPAYQRELSGSFTNIPRGAEVEVALLVIDERGRPQRLLASDTYDGTGQALPFQLRFNPEVFPAGGRVELRARASQSGQLILHLKPVSVPRAETQAFGPLQLEKAP</sequence>
<dbReference type="RefSeq" id="WP_064302089.1">
    <property type="nucleotide sequence ID" value="NZ_LUCV01000009.1"/>
</dbReference>
<dbReference type="EMBL" id="LUCV01000009">
    <property type="protein sequence ID" value="OAI93841.1"/>
    <property type="molecule type" value="Genomic_DNA"/>
</dbReference>
<feature type="chain" id="PRO_5008073946" description="Lipoprotein" evidence="1">
    <location>
        <begin position="18"/>
        <end position="149"/>
    </location>
</feature>
<keyword evidence="1" id="KW-0732">Signal</keyword>
<gene>
    <name evidence="2" type="ORF">AYO28_12110</name>
</gene>
<protein>
    <recommendedName>
        <fullName evidence="4">Lipoprotein</fullName>
    </recommendedName>
</protein>
<dbReference type="InterPro" id="IPR039366">
    <property type="entry name" value="Pilotin"/>
</dbReference>
<dbReference type="Proteomes" id="UP000077752">
    <property type="component" value="Unassembled WGS sequence"/>
</dbReference>
<dbReference type="AlphaFoldDB" id="A0A177SU51"/>
<evidence type="ECO:0008006" key="4">
    <source>
        <dbReference type="Google" id="ProtNLM"/>
    </source>
</evidence>